<reference evidence="8 9" key="1">
    <citation type="submission" date="2020-01" db="EMBL/GenBank/DDBJ databases">
        <title>Insect and environment-associated Actinomycetes.</title>
        <authorList>
            <person name="Currrie C."/>
            <person name="Chevrette M."/>
            <person name="Carlson C."/>
            <person name="Stubbendieck R."/>
            <person name="Wendt-Pienkowski E."/>
        </authorList>
    </citation>
    <scope>NUCLEOTIDE SEQUENCE [LARGE SCALE GENOMIC DNA]</scope>
    <source>
        <strain evidence="8 9">SID10258</strain>
    </source>
</reference>
<evidence type="ECO:0000259" key="7">
    <source>
        <dbReference type="Pfam" id="PF04039"/>
    </source>
</evidence>
<name>A0A6L9QTI1_9ACTN</name>
<proteinExistence type="predicted"/>
<dbReference type="InterPro" id="IPR007182">
    <property type="entry name" value="MnhB"/>
</dbReference>
<evidence type="ECO:0000256" key="1">
    <source>
        <dbReference type="ARBA" id="ARBA00004651"/>
    </source>
</evidence>
<evidence type="ECO:0000313" key="8">
    <source>
        <dbReference type="EMBL" id="NEA28446.1"/>
    </source>
</evidence>
<evidence type="ECO:0000256" key="5">
    <source>
        <dbReference type="ARBA" id="ARBA00023136"/>
    </source>
</evidence>
<dbReference type="GO" id="GO:0005886">
    <property type="term" value="C:plasma membrane"/>
    <property type="evidence" value="ECO:0007669"/>
    <property type="project" value="UniProtKB-SubCell"/>
</dbReference>
<keyword evidence="5 6" id="KW-0472">Membrane</keyword>
<dbReference type="Proteomes" id="UP000475532">
    <property type="component" value="Unassembled WGS sequence"/>
</dbReference>
<dbReference type="AlphaFoldDB" id="A0A6L9QTI1"/>
<evidence type="ECO:0000256" key="4">
    <source>
        <dbReference type="ARBA" id="ARBA00022989"/>
    </source>
</evidence>
<protein>
    <recommendedName>
        <fullName evidence="7">Na+/H+ antiporter MnhB subunit-related protein domain-containing protein</fullName>
    </recommendedName>
</protein>
<keyword evidence="3 6" id="KW-0812">Transmembrane</keyword>
<accession>A0A6L9QTI1</accession>
<feature type="transmembrane region" description="Helical" evidence="6">
    <location>
        <begin position="55"/>
        <end position="76"/>
    </location>
</feature>
<evidence type="ECO:0000256" key="2">
    <source>
        <dbReference type="ARBA" id="ARBA00022475"/>
    </source>
</evidence>
<comment type="subcellular location">
    <subcellularLocation>
        <location evidence="1">Cell membrane</location>
        <topology evidence="1">Multi-pass membrane protein</topology>
    </subcellularLocation>
</comment>
<dbReference type="EMBL" id="JAAGLI010001048">
    <property type="protein sequence ID" value="NEA28446.1"/>
    <property type="molecule type" value="Genomic_DNA"/>
</dbReference>
<dbReference type="Pfam" id="PF04039">
    <property type="entry name" value="MnhB"/>
    <property type="match status" value="1"/>
</dbReference>
<evidence type="ECO:0000256" key="6">
    <source>
        <dbReference type="SAM" id="Phobius"/>
    </source>
</evidence>
<organism evidence="8 9">
    <name type="scientific">Actinomadura bangladeshensis</name>
    <dbReference type="NCBI Taxonomy" id="453573"/>
    <lineage>
        <taxon>Bacteria</taxon>
        <taxon>Bacillati</taxon>
        <taxon>Actinomycetota</taxon>
        <taxon>Actinomycetes</taxon>
        <taxon>Streptosporangiales</taxon>
        <taxon>Thermomonosporaceae</taxon>
        <taxon>Actinomadura</taxon>
    </lineage>
</organism>
<feature type="non-terminal residue" evidence="8">
    <location>
        <position position="1"/>
    </location>
</feature>
<evidence type="ECO:0000256" key="3">
    <source>
        <dbReference type="ARBA" id="ARBA00022692"/>
    </source>
</evidence>
<sequence>PVRPAVLLGGGLGIAVATGAGGWASGGEFLTSRKLGGTVPVLGRVDIPTNMLFDAGVYFLVLGLVLMILTTLGASLEEPEDPRESEAAAREPS</sequence>
<gene>
    <name evidence="8" type="ORF">G3I70_39010</name>
</gene>
<feature type="domain" description="Na+/H+ antiporter MnhB subunit-related protein" evidence="7">
    <location>
        <begin position="3"/>
        <end position="66"/>
    </location>
</feature>
<dbReference type="RefSeq" id="WP_163062894.1">
    <property type="nucleotide sequence ID" value="NZ_JAAGLI010001048.1"/>
</dbReference>
<keyword evidence="2" id="KW-1003">Cell membrane</keyword>
<keyword evidence="4 6" id="KW-1133">Transmembrane helix</keyword>
<comment type="caution">
    <text evidence="8">The sequence shown here is derived from an EMBL/GenBank/DDBJ whole genome shotgun (WGS) entry which is preliminary data.</text>
</comment>
<evidence type="ECO:0000313" key="9">
    <source>
        <dbReference type="Proteomes" id="UP000475532"/>
    </source>
</evidence>